<dbReference type="EMBL" id="JAUJYW010000001">
    <property type="protein sequence ID" value="MDN8598429.1"/>
    <property type="molecule type" value="Genomic_DNA"/>
</dbReference>
<dbReference type="InterPro" id="IPR029044">
    <property type="entry name" value="Nucleotide-diphossugar_trans"/>
</dbReference>
<reference evidence="1 2" key="1">
    <citation type="submission" date="2023-07" db="EMBL/GenBank/DDBJ databases">
        <title>Citrobacter selenititolerans sp. nov., isolated from seleniferous soil.</title>
        <authorList>
            <person name="Zhang S."/>
            <person name="Li K."/>
            <person name="Peng J."/>
            <person name="Wang H."/>
            <person name="Sun J."/>
            <person name="Guo Y."/>
        </authorList>
    </citation>
    <scope>NUCLEOTIDE SEQUENCE [LARGE SCALE GENOMIC DNA]</scope>
    <source>
        <strain evidence="1 2">S2-9</strain>
    </source>
</reference>
<protein>
    <submittedName>
        <fullName evidence="1">Capsular polysaccharide synthesis protein</fullName>
    </submittedName>
</protein>
<dbReference type="Gene3D" id="3.90.550.20">
    <property type="match status" value="1"/>
</dbReference>
<dbReference type="Pfam" id="PF05704">
    <property type="entry name" value="Caps_synth"/>
    <property type="match status" value="1"/>
</dbReference>
<dbReference type="SUPFAM" id="SSF53448">
    <property type="entry name" value="Nucleotide-diphospho-sugar transferases"/>
    <property type="match status" value="1"/>
</dbReference>
<organism evidence="1 2">
    <name type="scientific">Citrobacter enshiensis</name>
    <dbReference type="NCBI Taxonomy" id="2971264"/>
    <lineage>
        <taxon>Bacteria</taxon>
        <taxon>Pseudomonadati</taxon>
        <taxon>Pseudomonadota</taxon>
        <taxon>Gammaproteobacteria</taxon>
        <taxon>Enterobacterales</taxon>
        <taxon>Enterobacteriaceae</taxon>
        <taxon>Citrobacter</taxon>
    </lineage>
</organism>
<evidence type="ECO:0000313" key="1">
    <source>
        <dbReference type="EMBL" id="MDN8598429.1"/>
    </source>
</evidence>
<proteinExistence type="predicted"/>
<comment type="caution">
    <text evidence="1">The sequence shown here is derived from an EMBL/GenBank/DDBJ whole genome shotgun (WGS) entry which is preliminary data.</text>
</comment>
<gene>
    <name evidence="1" type="ORF">Q0A17_03220</name>
</gene>
<keyword evidence="2" id="KW-1185">Reference proteome</keyword>
<sequence length="257" mass="29576">MHIYTYWVNQNNSDMPVYLKLCMRSWYKAIPGAKICLINQANIMQFLPKTLLTASFFNLPLAMQSDVVSVWVLLSRGGLFLDVDTIMTRNPFTNNVFNPARLCAFGYEERKQIHLAVMFSQQRKNALLYAWITEVAKKLAKPLPSPLPWDWVGNSIINILLREPSLQESVQILDAGDYGNILELSITEETPFNRYMKYYFTPPVCPLEETILKVKGGMISLHNSWTPEIYRKATLQEIVKSRDSLMLSHLLVNILEP</sequence>
<dbReference type="InterPro" id="IPR008441">
    <property type="entry name" value="AfumC-like_glycosyl_Trfase"/>
</dbReference>
<evidence type="ECO:0000313" key="2">
    <source>
        <dbReference type="Proteomes" id="UP001174867"/>
    </source>
</evidence>
<name>A0ABT8PSF5_9ENTR</name>
<accession>A0ABT8PSF5</accession>
<dbReference type="Proteomes" id="UP001174867">
    <property type="component" value="Unassembled WGS sequence"/>
</dbReference>
<dbReference type="RefSeq" id="WP_301696740.1">
    <property type="nucleotide sequence ID" value="NZ_JAUJYW010000001.1"/>
</dbReference>